<feature type="region of interest" description="Disordered" evidence="1">
    <location>
        <begin position="441"/>
        <end position="647"/>
    </location>
</feature>
<organism evidence="2 3">
    <name type="scientific">Rhamnella rubrinervis</name>
    <dbReference type="NCBI Taxonomy" id="2594499"/>
    <lineage>
        <taxon>Eukaryota</taxon>
        <taxon>Viridiplantae</taxon>
        <taxon>Streptophyta</taxon>
        <taxon>Embryophyta</taxon>
        <taxon>Tracheophyta</taxon>
        <taxon>Spermatophyta</taxon>
        <taxon>Magnoliopsida</taxon>
        <taxon>eudicotyledons</taxon>
        <taxon>Gunneridae</taxon>
        <taxon>Pentapetalae</taxon>
        <taxon>rosids</taxon>
        <taxon>fabids</taxon>
        <taxon>Rosales</taxon>
        <taxon>Rhamnaceae</taxon>
        <taxon>rhamnoid group</taxon>
        <taxon>Rhamneae</taxon>
        <taxon>Rhamnella</taxon>
    </lineage>
</organism>
<comment type="caution">
    <text evidence="2">The sequence shown here is derived from an EMBL/GenBank/DDBJ whole genome shotgun (WGS) entry which is preliminary data.</text>
</comment>
<dbReference type="GO" id="GO:0008017">
    <property type="term" value="F:microtubule binding"/>
    <property type="evidence" value="ECO:0007669"/>
    <property type="project" value="InterPro"/>
</dbReference>
<feature type="compositionally biased region" description="Polar residues" evidence="1">
    <location>
        <begin position="572"/>
        <end position="581"/>
    </location>
</feature>
<dbReference type="OrthoDB" id="1931260at2759"/>
<dbReference type="PANTHER" id="PTHR33737:SF23">
    <property type="entry name" value="DUF3741 DOMAIN-CONTAINING PROTEIN"/>
    <property type="match status" value="1"/>
</dbReference>
<feature type="region of interest" description="Disordered" evidence="1">
    <location>
        <begin position="784"/>
        <end position="809"/>
    </location>
</feature>
<keyword evidence="3" id="KW-1185">Reference proteome</keyword>
<feature type="region of interest" description="Disordered" evidence="1">
    <location>
        <begin position="363"/>
        <end position="386"/>
    </location>
</feature>
<dbReference type="EMBL" id="VOIH02000011">
    <property type="protein sequence ID" value="KAF3433849.1"/>
    <property type="molecule type" value="Genomic_DNA"/>
</dbReference>
<dbReference type="InterPro" id="IPR045882">
    <property type="entry name" value="GPT1/2"/>
</dbReference>
<feature type="compositionally biased region" description="Low complexity" evidence="1">
    <location>
        <begin position="302"/>
        <end position="313"/>
    </location>
</feature>
<feature type="compositionally biased region" description="Polar residues" evidence="1">
    <location>
        <begin position="544"/>
        <end position="556"/>
    </location>
</feature>
<feature type="compositionally biased region" description="Low complexity" evidence="1">
    <location>
        <begin position="454"/>
        <end position="472"/>
    </location>
</feature>
<feature type="compositionally biased region" description="Polar residues" evidence="1">
    <location>
        <begin position="289"/>
        <end position="301"/>
    </location>
</feature>
<feature type="compositionally biased region" description="Polar residues" evidence="1">
    <location>
        <begin position="517"/>
        <end position="532"/>
    </location>
</feature>
<feature type="compositionally biased region" description="Polar residues" evidence="1">
    <location>
        <begin position="473"/>
        <end position="490"/>
    </location>
</feature>
<feature type="compositionally biased region" description="Polar residues" evidence="1">
    <location>
        <begin position="784"/>
        <end position="798"/>
    </location>
</feature>
<name>A0A8K0DTK9_9ROSA</name>
<gene>
    <name evidence="2" type="ORF">FNV43_RR24952</name>
</gene>
<sequence>MVGCWFLGKAWAFCFIAIGLFHTEPFLADSVADERKKLDGFMLFNTGSPQDMKKSATIIGNKNVEGLQPEHKYNVRQSLAWDSAFFTSPGVLEPEELFQTMNYQSMDNAVHILRHEEEILLPSESLESESESRFDKCDLRKSLAWDNAFFTNAGVLDPEELSIVNKGFKKHETRLPRIQEDVWRSTESNSTIDSGGSSLSSLEIDLFEDIRSSIHKLTDKSDVENSSLKLLRGEDNQNFHTKCTPSSLVKEYIPAASKKLDASSRTRMKDMPMTRRFSIKAHRVEKSKGSSVSVPSQKQLASGSGENNSLSSLKPPKILDRAKNTSTASAKRASLVANVVKVGVAKAASGQCLTRTRNPNPGDSCSVTCNSAPSPKSSSGSPVASHDSTIYCSPNNGFCNTPSHSACKSHLDSSGKKMDSSHANFSAKGSTFRAPLRCTTRSKGELGSSDHPASSLSTPKSSSCTSPDSSLDGWSSESPTSVNQRCNNSKAFMGCTGKQVTPESNSSRHSALEKQMDNPSCTGHGSQETRPPNQRGKKILLGTGSLSSSFQENNKPSGLRLPSPKIGFFDAETSSLSTTDGFPQLHSDKQSSESRVGNGSNTPNGAANRTRYGKPHSSRTLTGTRKQNGYGQAFRNRPTHQVPATEGSTGNCYPVTCKREDGWPPKASWKDCLGTEKMGSKNDDGAEFGICYGSKAQNKGNKGSVGTSMGAMQVETVLQRANKKHLKEYELQNGKFPGDNLRHYSDKENIFRSKDEVDDLSRHVGAFDLGNDVVTELKANKISSKGQSGILNSETNDSPPHLSSAEPFYRENDNFLRILSKE</sequence>
<dbReference type="PANTHER" id="PTHR33737">
    <property type="entry name" value="OS05G0121800 PROTEIN"/>
    <property type="match status" value="1"/>
</dbReference>
<dbReference type="Proteomes" id="UP000796880">
    <property type="component" value="Unassembled WGS sequence"/>
</dbReference>
<evidence type="ECO:0000313" key="2">
    <source>
        <dbReference type="EMBL" id="KAF3433849.1"/>
    </source>
</evidence>
<protein>
    <submittedName>
        <fullName evidence="2">Uncharacterized protein</fullName>
    </submittedName>
</protein>
<evidence type="ECO:0000313" key="3">
    <source>
        <dbReference type="Proteomes" id="UP000796880"/>
    </source>
</evidence>
<feature type="compositionally biased region" description="Polar residues" evidence="1">
    <location>
        <begin position="618"/>
        <end position="630"/>
    </location>
</feature>
<accession>A0A8K0DTK9</accession>
<dbReference type="AlphaFoldDB" id="A0A8K0DTK9"/>
<feature type="compositionally biased region" description="Polar residues" evidence="1">
    <location>
        <begin position="593"/>
        <end position="607"/>
    </location>
</feature>
<proteinExistence type="predicted"/>
<evidence type="ECO:0000256" key="1">
    <source>
        <dbReference type="SAM" id="MobiDB-lite"/>
    </source>
</evidence>
<reference evidence="2" key="1">
    <citation type="submission" date="2020-03" db="EMBL/GenBank/DDBJ databases">
        <title>A high-quality chromosome-level genome assembly of a woody plant with both climbing and erect habits, Rhamnella rubrinervis.</title>
        <authorList>
            <person name="Lu Z."/>
            <person name="Yang Y."/>
            <person name="Zhu X."/>
            <person name="Sun Y."/>
        </authorList>
    </citation>
    <scope>NUCLEOTIDE SEQUENCE</scope>
    <source>
        <strain evidence="2">BYM</strain>
        <tissue evidence="2">Leaf</tissue>
    </source>
</reference>
<feature type="compositionally biased region" description="Polar residues" evidence="1">
    <location>
        <begin position="498"/>
        <end position="509"/>
    </location>
</feature>
<feature type="compositionally biased region" description="Low complexity" evidence="1">
    <location>
        <begin position="371"/>
        <end position="385"/>
    </location>
</feature>
<feature type="compositionally biased region" description="Basic and acidic residues" evidence="1">
    <location>
        <begin position="260"/>
        <end position="273"/>
    </location>
</feature>
<feature type="region of interest" description="Disordered" evidence="1">
    <location>
        <begin position="260"/>
        <end position="317"/>
    </location>
</feature>